<evidence type="ECO:0000313" key="5">
    <source>
        <dbReference type="Proteomes" id="UP000285190"/>
    </source>
</evidence>
<dbReference type="GO" id="GO:0005576">
    <property type="term" value="C:extracellular region"/>
    <property type="evidence" value="ECO:0007669"/>
    <property type="project" value="UniProtKB-SubCell"/>
</dbReference>
<dbReference type="AlphaFoldDB" id="A0A418X0B8"/>
<comment type="caution">
    <text evidence="4">The sequence shown here is derived from an EMBL/GenBank/DDBJ whole genome shotgun (WGS) entry which is preliminary data.</text>
</comment>
<accession>A0A418X0B8</accession>
<dbReference type="GO" id="GO:0016810">
    <property type="term" value="F:hydrolase activity, acting on carbon-nitrogen (but not peptide) bonds"/>
    <property type="evidence" value="ECO:0007669"/>
    <property type="project" value="InterPro"/>
</dbReference>
<dbReference type="InterPro" id="IPR002509">
    <property type="entry name" value="NODB_dom"/>
</dbReference>
<name>A0A418X0B8_9BURK</name>
<proteinExistence type="predicted"/>
<keyword evidence="5" id="KW-1185">Reference proteome</keyword>
<dbReference type="PANTHER" id="PTHR34216">
    <property type="match status" value="1"/>
</dbReference>
<dbReference type="Pfam" id="PF01522">
    <property type="entry name" value="Polysacc_deac_1"/>
    <property type="match status" value="1"/>
</dbReference>
<comment type="subcellular location">
    <subcellularLocation>
        <location evidence="1">Secreted</location>
    </subcellularLocation>
</comment>
<evidence type="ECO:0000256" key="1">
    <source>
        <dbReference type="ARBA" id="ARBA00004613"/>
    </source>
</evidence>
<dbReference type="SUPFAM" id="SSF88713">
    <property type="entry name" value="Glycoside hydrolase/deacetylase"/>
    <property type="match status" value="1"/>
</dbReference>
<evidence type="ECO:0000313" key="4">
    <source>
        <dbReference type="EMBL" id="RJG05765.1"/>
    </source>
</evidence>
<evidence type="ECO:0000259" key="3">
    <source>
        <dbReference type="PROSITE" id="PS51677"/>
    </source>
</evidence>
<reference evidence="4 5" key="1">
    <citation type="submission" date="2018-09" db="EMBL/GenBank/DDBJ databases">
        <authorList>
            <person name="Zhu H."/>
        </authorList>
    </citation>
    <scope>NUCLEOTIDE SEQUENCE [LARGE SCALE GENOMIC DNA]</scope>
    <source>
        <strain evidence="4 5">K2R10-39</strain>
    </source>
</reference>
<dbReference type="InterPro" id="IPR011330">
    <property type="entry name" value="Glyco_hydro/deAcase_b/a-brl"/>
</dbReference>
<dbReference type="InterPro" id="IPR051398">
    <property type="entry name" value="Polysacch_Deacetylase"/>
</dbReference>
<dbReference type="Gene3D" id="3.20.20.370">
    <property type="entry name" value="Glycoside hydrolase/deacetylase"/>
    <property type="match status" value="1"/>
</dbReference>
<dbReference type="PANTHER" id="PTHR34216:SF3">
    <property type="entry name" value="POLY-BETA-1,6-N-ACETYL-D-GLUCOSAMINE N-DEACETYLASE"/>
    <property type="match status" value="1"/>
</dbReference>
<dbReference type="EMBL" id="QYUN01000002">
    <property type="protein sequence ID" value="RJG05765.1"/>
    <property type="molecule type" value="Genomic_DNA"/>
</dbReference>
<sequence>MRLRLKSLAKDRDLNNGIPILLYHRIDDSSVSTATPPLVFRRHLEMLAERGWRSLSAEEFAMAATRKGSMPQRSFVITFDDGYESVASAALAVLKEFDFKAICFLSTRFPRDPMHNPAQSANNANAHAYLSWEQARMLQSSGVIDCQSHSHSHRDFRNCSLAEIRHDLATSVDILSHELNLPANHFRHVAWPWGLSTPEWRAIARETGFHFQYTVARQSFLPDGALDEIPRTCFDATAFKNFQRQLWLQSGQLAPVWNAAYPFGRKLWQLKSMFG</sequence>
<dbReference type="GO" id="GO:0005975">
    <property type="term" value="P:carbohydrate metabolic process"/>
    <property type="evidence" value="ECO:0007669"/>
    <property type="project" value="InterPro"/>
</dbReference>
<dbReference type="PROSITE" id="PS51677">
    <property type="entry name" value="NODB"/>
    <property type="match status" value="1"/>
</dbReference>
<feature type="domain" description="NodB homology" evidence="3">
    <location>
        <begin position="73"/>
        <end position="275"/>
    </location>
</feature>
<gene>
    <name evidence="4" type="ORF">D3870_06805</name>
</gene>
<organism evidence="4 5">
    <name type="scientific">Noviherbaspirillum cavernae</name>
    <dbReference type="NCBI Taxonomy" id="2320862"/>
    <lineage>
        <taxon>Bacteria</taxon>
        <taxon>Pseudomonadati</taxon>
        <taxon>Pseudomonadota</taxon>
        <taxon>Betaproteobacteria</taxon>
        <taxon>Burkholderiales</taxon>
        <taxon>Oxalobacteraceae</taxon>
        <taxon>Noviherbaspirillum</taxon>
    </lineage>
</organism>
<dbReference type="Proteomes" id="UP000285190">
    <property type="component" value="Unassembled WGS sequence"/>
</dbReference>
<protein>
    <recommendedName>
        <fullName evidence="3">NodB homology domain-containing protein</fullName>
    </recommendedName>
</protein>
<keyword evidence="2" id="KW-0732">Signal</keyword>
<evidence type="ECO:0000256" key="2">
    <source>
        <dbReference type="ARBA" id="ARBA00022729"/>
    </source>
</evidence>